<dbReference type="Proteomes" id="UP000814033">
    <property type="component" value="Unassembled WGS sequence"/>
</dbReference>
<protein>
    <submittedName>
        <fullName evidence="1">Uncharacterized protein</fullName>
    </submittedName>
</protein>
<name>A0ACB8SDQ9_9AGAM</name>
<comment type="caution">
    <text evidence="1">The sequence shown here is derived from an EMBL/GenBank/DDBJ whole genome shotgun (WGS) entry which is preliminary data.</text>
</comment>
<dbReference type="EMBL" id="MU275838">
    <property type="protein sequence ID" value="KAI0054008.1"/>
    <property type="molecule type" value="Genomic_DNA"/>
</dbReference>
<evidence type="ECO:0000313" key="1">
    <source>
        <dbReference type="EMBL" id="KAI0054008.1"/>
    </source>
</evidence>
<proteinExistence type="predicted"/>
<keyword evidence="2" id="KW-1185">Reference proteome</keyword>
<feature type="non-terminal residue" evidence="1">
    <location>
        <position position="200"/>
    </location>
</feature>
<reference evidence="1" key="1">
    <citation type="submission" date="2021-02" db="EMBL/GenBank/DDBJ databases">
        <authorList>
            <consortium name="DOE Joint Genome Institute"/>
            <person name="Ahrendt S."/>
            <person name="Looney B.P."/>
            <person name="Miyauchi S."/>
            <person name="Morin E."/>
            <person name="Drula E."/>
            <person name="Courty P.E."/>
            <person name="Chicoki N."/>
            <person name="Fauchery L."/>
            <person name="Kohler A."/>
            <person name="Kuo A."/>
            <person name="Labutti K."/>
            <person name="Pangilinan J."/>
            <person name="Lipzen A."/>
            <person name="Riley R."/>
            <person name="Andreopoulos W."/>
            <person name="He G."/>
            <person name="Johnson J."/>
            <person name="Barry K.W."/>
            <person name="Grigoriev I.V."/>
            <person name="Nagy L."/>
            <person name="Hibbett D."/>
            <person name="Henrissat B."/>
            <person name="Matheny P.B."/>
            <person name="Labbe J."/>
            <person name="Martin F."/>
        </authorList>
    </citation>
    <scope>NUCLEOTIDE SEQUENCE</scope>
    <source>
        <strain evidence="1">FP105234-sp</strain>
    </source>
</reference>
<gene>
    <name evidence="1" type="ORF">FA95DRAFT_1469473</name>
</gene>
<feature type="non-terminal residue" evidence="1">
    <location>
        <position position="1"/>
    </location>
</feature>
<reference evidence="1" key="2">
    <citation type="journal article" date="2022" name="New Phytol.">
        <title>Evolutionary transition to the ectomycorrhizal habit in the genomes of a hyperdiverse lineage of mushroom-forming fungi.</title>
        <authorList>
            <person name="Looney B."/>
            <person name="Miyauchi S."/>
            <person name="Morin E."/>
            <person name="Drula E."/>
            <person name="Courty P.E."/>
            <person name="Kohler A."/>
            <person name="Kuo A."/>
            <person name="LaButti K."/>
            <person name="Pangilinan J."/>
            <person name="Lipzen A."/>
            <person name="Riley R."/>
            <person name="Andreopoulos W."/>
            <person name="He G."/>
            <person name="Johnson J."/>
            <person name="Nolan M."/>
            <person name="Tritt A."/>
            <person name="Barry K.W."/>
            <person name="Grigoriev I.V."/>
            <person name="Nagy L.G."/>
            <person name="Hibbett D."/>
            <person name="Henrissat B."/>
            <person name="Matheny P.B."/>
            <person name="Labbe J."/>
            <person name="Martin F.M."/>
        </authorList>
    </citation>
    <scope>NUCLEOTIDE SEQUENCE</scope>
    <source>
        <strain evidence="1">FP105234-sp</strain>
    </source>
</reference>
<accession>A0ACB8SDQ9</accession>
<organism evidence="1 2">
    <name type="scientific">Auriscalpium vulgare</name>
    <dbReference type="NCBI Taxonomy" id="40419"/>
    <lineage>
        <taxon>Eukaryota</taxon>
        <taxon>Fungi</taxon>
        <taxon>Dikarya</taxon>
        <taxon>Basidiomycota</taxon>
        <taxon>Agaricomycotina</taxon>
        <taxon>Agaricomycetes</taxon>
        <taxon>Russulales</taxon>
        <taxon>Auriscalpiaceae</taxon>
        <taxon>Auriscalpium</taxon>
    </lineage>
</organism>
<sequence>RRKTCVRCSRTVDDGSWIKVESGSGALCDNCWKYMYLPKCRRCNLPIEKQALSSSDGQLKGKYHRDCFSCHTCQKPFPDKTFYVFDGRPYCDYHYHEVNNSLCAASDCGCPIEGPCAVSHAGGRYHPEHLTCEHEACTKRLVEYWEVEGRMLCERHMRRVVDMERAGMGLGLERLDIDVAEGEDSRARRRMTRFIDIGGL</sequence>
<evidence type="ECO:0000313" key="2">
    <source>
        <dbReference type="Proteomes" id="UP000814033"/>
    </source>
</evidence>